<dbReference type="InterPro" id="IPR041515">
    <property type="entry name" value="PPAF-2-like_Clip"/>
</dbReference>
<evidence type="ECO:0000313" key="4">
    <source>
        <dbReference type="EMBL" id="KAK7066763.1"/>
    </source>
</evidence>
<dbReference type="Pfam" id="PF18322">
    <property type="entry name" value="CLIP_1"/>
    <property type="match status" value="1"/>
</dbReference>
<sequence>MQVALVLVFASTVLGYGPPRPSSSNNGCGGGGGSCGGGQVSLPAQSSPCSGNSCGSGGGSFVSIASSPGSSSGGSGDYWWAGNESPFSGPPAQHVSITGSTSSGRPHPVRPAAQQQIAFVQRPHPQSQQNLPTPIQSVSFQQVPSTQNIVQSPMGICPASYVCVHWQLCRDGYVITDGSGNIDKRIKDIPAQIASRYESCGGDMVCCGVPAGSRPIVSQPLIPAPSPTPTRPAIQTAVITAPAPQQVRPVQPARPIQPAGPVSQPVRPVQSARPVIQPVRPVQPARPASQQSISLPARPSTGYGNPQVPASSLIPHTPALPNNQPNPQSSILRPLPPQPQPRPPVSNPVGLVSPPNPQPMPMGMMGMMGMPMRGGSCSAGTYCVPPDQCNPYTGFIIRNPSQLMAVWPDAPTVPLLPCFVPDGSIQNGVCCQEAHPNAGGFD</sequence>
<gene>
    <name evidence="4" type="ORF">SK128_028130</name>
</gene>
<comment type="caution">
    <text evidence="4">The sequence shown here is derived from an EMBL/GenBank/DDBJ whole genome shotgun (WGS) entry which is preliminary data.</text>
</comment>
<dbReference type="Proteomes" id="UP001381693">
    <property type="component" value="Unassembled WGS sequence"/>
</dbReference>
<evidence type="ECO:0000256" key="1">
    <source>
        <dbReference type="SAM" id="MobiDB-lite"/>
    </source>
</evidence>
<feature type="signal peptide" evidence="2">
    <location>
        <begin position="1"/>
        <end position="15"/>
    </location>
</feature>
<protein>
    <recommendedName>
        <fullName evidence="3">PPAF-2-like Clip domain-containing protein</fullName>
    </recommendedName>
</protein>
<accession>A0AAN8WPJ9</accession>
<dbReference type="AlphaFoldDB" id="A0AAN8WPJ9"/>
<evidence type="ECO:0000259" key="3">
    <source>
        <dbReference type="Pfam" id="PF18322"/>
    </source>
</evidence>
<dbReference type="EMBL" id="JAXCGZ010019032">
    <property type="protein sequence ID" value="KAK7066763.1"/>
    <property type="molecule type" value="Genomic_DNA"/>
</dbReference>
<evidence type="ECO:0000313" key="5">
    <source>
        <dbReference type="Proteomes" id="UP001381693"/>
    </source>
</evidence>
<feature type="chain" id="PRO_5042894368" description="PPAF-2-like Clip domain-containing protein" evidence="2">
    <location>
        <begin position="16"/>
        <end position="442"/>
    </location>
</feature>
<evidence type="ECO:0000256" key="2">
    <source>
        <dbReference type="SAM" id="SignalP"/>
    </source>
</evidence>
<feature type="region of interest" description="Disordered" evidence="1">
    <location>
        <begin position="251"/>
        <end position="358"/>
    </location>
</feature>
<reference evidence="4 5" key="1">
    <citation type="submission" date="2023-11" db="EMBL/GenBank/DDBJ databases">
        <title>Halocaridina rubra genome assembly.</title>
        <authorList>
            <person name="Smith C."/>
        </authorList>
    </citation>
    <scope>NUCLEOTIDE SEQUENCE [LARGE SCALE GENOMIC DNA]</scope>
    <source>
        <strain evidence="4">EP-1</strain>
        <tissue evidence="4">Whole</tissue>
    </source>
</reference>
<feature type="region of interest" description="Disordered" evidence="1">
    <location>
        <begin position="82"/>
        <end position="112"/>
    </location>
</feature>
<feature type="domain" description="PPAF-2-like Clip" evidence="3">
    <location>
        <begin position="157"/>
        <end position="207"/>
    </location>
</feature>
<keyword evidence="2" id="KW-0732">Signal</keyword>
<feature type="compositionally biased region" description="Polar residues" evidence="1">
    <location>
        <begin position="320"/>
        <end position="331"/>
    </location>
</feature>
<feature type="compositionally biased region" description="Low complexity" evidence="1">
    <location>
        <begin position="272"/>
        <end position="288"/>
    </location>
</feature>
<feature type="compositionally biased region" description="Pro residues" evidence="1">
    <location>
        <begin position="334"/>
        <end position="346"/>
    </location>
</feature>
<name>A0AAN8WPJ9_HALRR</name>
<proteinExistence type="predicted"/>
<keyword evidence="5" id="KW-1185">Reference proteome</keyword>
<feature type="compositionally biased region" description="Polar residues" evidence="1">
    <location>
        <begin position="95"/>
        <end position="104"/>
    </location>
</feature>
<organism evidence="4 5">
    <name type="scientific">Halocaridina rubra</name>
    <name type="common">Hawaiian red shrimp</name>
    <dbReference type="NCBI Taxonomy" id="373956"/>
    <lineage>
        <taxon>Eukaryota</taxon>
        <taxon>Metazoa</taxon>
        <taxon>Ecdysozoa</taxon>
        <taxon>Arthropoda</taxon>
        <taxon>Crustacea</taxon>
        <taxon>Multicrustacea</taxon>
        <taxon>Malacostraca</taxon>
        <taxon>Eumalacostraca</taxon>
        <taxon>Eucarida</taxon>
        <taxon>Decapoda</taxon>
        <taxon>Pleocyemata</taxon>
        <taxon>Caridea</taxon>
        <taxon>Atyoidea</taxon>
        <taxon>Atyidae</taxon>
        <taxon>Halocaridina</taxon>
    </lineage>
</organism>